<evidence type="ECO:0000313" key="1">
    <source>
        <dbReference type="EMBL" id="MBG9376892.1"/>
    </source>
</evidence>
<proteinExistence type="predicted"/>
<dbReference type="AlphaFoldDB" id="A0A931E663"/>
<accession>A0A931E663</accession>
<sequence length="99" mass="11404">MKINFLLFFYFINCTVSQSSQTTNGLKVYSVGEIRLVDKDNNTYAIYSKDNKTYIPVNLDTNFMKNKLKVIFEGTIDTSKLKNVRLAGLPIWIDKIKAQ</sequence>
<keyword evidence="2" id="KW-1185">Reference proteome</keyword>
<name>A0A931E663_9BACT</name>
<protein>
    <submittedName>
        <fullName evidence="1">Uncharacterized protein</fullName>
    </submittedName>
</protein>
<gene>
    <name evidence="1" type="ORF">I5907_11635</name>
</gene>
<reference evidence="1" key="1">
    <citation type="submission" date="2020-11" db="EMBL/GenBank/DDBJ databases">
        <title>Bacterial whole genome sequence for Panacibacter sp. DH6.</title>
        <authorList>
            <person name="Le V."/>
            <person name="Ko S."/>
            <person name="Ahn C.-Y."/>
            <person name="Oh H.-M."/>
        </authorList>
    </citation>
    <scope>NUCLEOTIDE SEQUENCE</scope>
    <source>
        <strain evidence="1">DH6</strain>
    </source>
</reference>
<comment type="caution">
    <text evidence="1">The sequence shown here is derived from an EMBL/GenBank/DDBJ whole genome shotgun (WGS) entry which is preliminary data.</text>
</comment>
<dbReference type="Proteomes" id="UP000628448">
    <property type="component" value="Unassembled WGS sequence"/>
</dbReference>
<dbReference type="EMBL" id="JADWYR010000001">
    <property type="protein sequence ID" value="MBG9376892.1"/>
    <property type="molecule type" value="Genomic_DNA"/>
</dbReference>
<evidence type="ECO:0000313" key="2">
    <source>
        <dbReference type="Proteomes" id="UP000628448"/>
    </source>
</evidence>
<dbReference type="RefSeq" id="WP_196990883.1">
    <property type="nucleotide sequence ID" value="NZ_JADWYR010000001.1"/>
</dbReference>
<organism evidence="1 2">
    <name type="scientific">Panacibacter microcysteis</name>
    <dbReference type="NCBI Taxonomy" id="2793269"/>
    <lineage>
        <taxon>Bacteria</taxon>
        <taxon>Pseudomonadati</taxon>
        <taxon>Bacteroidota</taxon>
        <taxon>Chitinophagia</taxon>
        <taxon>Chitinophagales</taxon>
        <taxon>Chitinophagaceae</taxon>
        <taxon>Panacibacter</taxon>
    </lineage>
</organism>